<feature type="signal peptide" evidence="1">
    <location>
        <begin position="1"/>
        <end position="37"/>
    </location>
</feature>
<protein>
    <submittedName>
        <fullName evidence="2">Uncharacterized protein</fullName>
    </submittedName>
</protein>
<sequence>MASCCSCPQLGSSLGGWLKLAVAAGGILVACCGSALGGPPGAPLGAPVGGPPYVQGSDTGLRLAAVAAERRSSSSSSSRLGAADSLVAVAGRSRRKEVEEEIEKPFELARGHNRQQPEGFSVGLSGNKRTAVGLFLVLCGLVLTGNKQ</sequence>
<dbReference type="OrthoDB" id="10687332at2759"/>
<feature type="chain" id="PRO_5004673446" evidence="1">
    <location>
        <begin position="38"/>
        <end position="148"/>
    </location>
</feature>
<dbReference type="GeneID" id="25249877"/>
<evidence type="ECO:0000313" key="3">
    <source>
        <dbReference type="Proteomes" id="UP000030747"/>
    </source>
</evidence>
<evidence type="ECO:0000313" key="2">
    <source>
        <dbReference type="EMBL" id="CDJ43757.1"/>
    </source>
</evidence>
<gene>
    <name evidence="2" type="ORF">ETH_00003320</name>
</gene>
<dbReference type="AlphaFoldDB" id="U6L005"/>
<dbReference type="EMBL" id="HG676110">
    <property type="protein sequence ID" value="CDJ43757.1"/>
    <property type="molecule type" value="Genomic_DNA"/>
</dbReference>
<keyword evidence="1" id="KW-0732">Signal</keyword>
<accession>U6L005</accession>
<dbReference type="VEuPathDB" id="ToxoDB:ETH2_1532900"/>
<dbReference type="Proteomes" id="UP000030747">
    <property type="component" value="Unassembled WGS sequence"/>
</dbReference>
<reference evidence="2" key="2">
    <citation type="submission" date="2013-10" db="EMBL/GenBank/DDBJ databases">
        <authorList>
            <person name="Aslett M."/>
        </authorList>
    </citation>
    <scope>NUCLEOTIDE SEQUENCE [LARGE SCALE GENOMIC DNA]</scope>
    <source>
        <strain evidence="2">Houghton</strain>
    </source>
</reference>
<keyword evidence="3" id="KW-1185">Reference proteome</keyword>
<evidence type="ECO:0000256" key="1">
    <source>
        <dbReference type="SAM" id="SignalP"/>
    </source>
</evidence>
<dbReference type="RefSeq" id="XP_013234506.1">
    <property type="nucleotide sequence ID" value="XM_013379052.1"/>
</dbReference>
<name>U6L005_EIMTE</name>
<reference evidence="2" key="1">
    <citation type="submission" date="2013-10" db="EMBL/GenBank/DDBJ databases">
        <title>Genomic analysis of the causative agents of coccidiosis in chickens.</title>
        <authorList>
            <person name="Reid A.J."/>
            <person name="Blake D."/>
            <person name="Billington K."/>
            <person name="Browne H."/>
            <person name="Dunn M."/>
            <person name="Hung S."/>
            <person name="Kawahara F."/>
            <person name="Miranda-Saavedra D."/>
            <person name="Mourier T."/>
            <person name="Nagra H."/>
            <person name="Otto T.D."/>
            <person name="Rawlings N."/>
            <person name="Sanchez A."/>
            <person name="Sanders M."/>
            <person name="Subramaniam C."/>
            <person name="Tay Y."/>
            <person name="Dear P."/>
            <person name="Doerig C."/>
            <person name="Gruber A."/>
            <person name="Parkinson J."/>
            <person name="Shirley M."/>
            <person name="Wan K.L."/>
            <person name="Berriman M."/>
            <person name="Tomley F."/>
            <person name="Pain A."/>
        </authorList>
    </citation>
    <scope>NUCLEOTIDE SEQUENCE [LARGE SCALE GENOMIC DNA]</scope>
    <source>
        <strain evidence="2">Houghton</strain>
    </source>
</reference>
<dbReference type="VEuPathDB" id="ToxoDB:ETH_00003320"/>
<proteinExistence type="predicted"/>
<organism evidence="2 3">
    <name type="scientific">Eimeria tenella</name>
    <name type="common">Coccidian parasite</name>
    <dbReference type="NCBI Taxonomy" id="5802"/>
    <lineage>
        <taxon>Eukaryota</taxon>
        <taxon>Sar</taxon>
        <taxon>Alveolata</taxon>
        <taxon>Apicomplexa</taxon>
        <taxon>Conoidasida</taxon>
        <taxon>Coccidia</taxon>
        <taxon>Eucoccidiorida</taxon>
        <taxon>Eimeriorina</taxon>
        <taxon>Eimeriidae</taxon>
        <taxon>Eimeria</taxon>
    </lineage>
</organism>